<feature type="compositionally biased region" description="Acidic residues" evidence="1">
    <location>
        <begin position="77"/>
        <end position="102"/>
    </location>
</feature>
<reference evidence="2" key="1">
    <citation type="submission" date="2021-02" db="EMBL/GenBank/DDBJ databases">
        <authorList>
            <person name="Nowell W R."/>
        </authorList>
    </citation>
    <scope>NUCLEOTIDE SEQUENCE</scope>
</reference>
<dbReference type="Proteomes" id="UP000663828">
    <property type="component" value="Unassembled WGS sequence"/>
</dbReference>
<evidence type="ECO:0000313" key="2">
    <source>
        <dbReference type="EMBL" id="CAF1312288.1"/>
    </source>
</evidence>
<protein>
    <submittedName>
        <fullName evidence="2">Uncharacterized protein</fullName>
    </submittedName>
</protein>
<name>A0A815EAG3_ADIRI</name>
<gene>
    <name evidence="2" type="ORF">XAT740_LOCUS29450</name>
</gene>
<comment type="caution">
    <text evidence="2">The sequence shown here is derived from an EMBL/GenBank/DDBJ whole genome shotgun (WGS) entry which is preliminary data.</text>
</comment>
<evidence type="ECO:0000256" key="1">
    <source>
        <dbReference type="SAM" id="MobiDB-lite"/>
    </source>
</evidence>
<accession>A0A815EAG3</accession>
<dbReference type="AlphaFoldDB" id="A0A815EAG3"/>
<evidence type="ECO:0000313" key="3">
    <source>
        <dbReference type="Proteomes" id="UP000663828"/>
    </source>
</evidence>
<feature type="region of interest" description="Disordered" evidence="1">
    <location>
        <begin position="67"/>
        <end position="123"/>
    </location>
</feature>
<sequence>MSSQIWPTTESSKVNSLWYRPLQPSREESSLTKLEEMLDQTRRQCLEKGFSLQKFRIIRISIISGVNLPFPGKADVDSAEDDEDADEAEEESEGGEPDDEVDAQQALGSPGTATGAPPVPLDL</sequence>
<organism evidence="2 3">
    <name type="scientific">Adineta ricciae</name>
    <name type="common">Rotifer</name>
    <dbReference type="NCBI Taxonomy" id="249248"/>
    <lineage>
        <taxon>Eukaryota</taxon>
        <taxon>Metazoa</taxon>
        <taxon>Spiralia</taxon>
        <taxon>Gnathifera</taxon>
        <taxon>Rotifera</taxon>
        <taxon>Eurotatoria</taxon>
        <taxon>Bdelloidea</taxon>
        <taxon>Adinetida</taxon>
        <taxon>Adinetidae</taxon>
        <taxon>Adineta</taxon>
    </lineage>
</organism>
<keyword evidence="3" id="KW-1185">Reference proteome</keyword>
<proteinExistence type="predicted"/>
<dbReference type="EMBL" id="CAJNOR010002565">
    <property type="protein sequence ID" value="CAF1312288.1"/>
    <property type="molecule type" value="Genomic_DNA"/>
</dbReference>